<name>A0A426TTC9_9CHLR</name>
<evidence type="ECO:0000256" key="3">
    <source>
        <dbReference type="ARBA" id="ARBA00022496"/>
    </source>
</evidence>
<keyword evidence="6" id="KW-0408">Iron</keyword>
<keyword evidence="3" id="KW-0410">Iron transport</keyword>
<evidence type="ECO:0000256" key="9">
    <source>
        <dbReference type="ARBA" id="ARBA00066388"/>
    </source>
</evidence>
<keyword evidence="2" id="KW-1003">Cell membrane</keyword>
<dbReference type="InterPro" id="IPR003593">
    <property type="entry name" value="AAA+_ATPase"/>
</dbReference>
<evidence type="ECO:0000256" key="5">
    <source>
        <dbReference type="ARBA" id="ARBA00022840"/>
    </source>
</evidence>
<evidence type="ECO:0000256" key="10">
    <source>
        <dbReference type="SAM" id="MobiDB-lite"/>
    </source>
</evidence>
<dbReference type="InterPro" id="IPR003439">
    <property type="entry name" value="ABC_transporter-like_ATP-bd"/>
</dbReference>
<feature type="compositionally biased region" description="Basic residues" evidence="10">
    <location>
        <begin position="1"/>
        <end position="12"/>
    </location>
</feature>
<feature type="domain" description="ABC transporter" evidence="11">
    <location>
        <begin position="37"/>
        <end position="269"/>
    </location>
</feature>
<gene>
    <name evidence="12" type="ORF">EI684_18425</name>
</gene>
<evidence type="ECO:0000259" key="11">
    <source>
        <dbReference type="PROSITE" id="PS50893"/>
    </source>
</evidence>
<dbReference type="SUPFAM" id="SSF50331">
    <property type="entry name" value="MOP-like"/>
    <property type="match status" value="1"/>
</dbReference>
<dbReference type="GO" id="GO:0015418">
    <property type="term" value="F:ABC-type quaternary ammonium compound transporting activity"/>
    <property type="evidence" value="ECO:0007669"/>
    <property type="project" value="UniProtKB-EC"/>
</dbReference>
<dbReference type="AlphaFoldDB" id="A0A426TTC9"/>
<reference evidence="12 13" key="1">
    <citation type="submission" date="2018-12" db="EMBL/GenBank/DDBJ databases">
        <title>Genome Sequence of Candidatus Viridilinea halotolerans isolated from saline sulfide-rich spring.</title>
        <authorList>
            <person name="Grouzdev D.S."/>
            <person name="Burganskaya E.I."/>
            <person name="Krutkina M.S."/>
            <person name="Sukhacheva M.V."/>
            <person name="Gorlenko V.M."/>
        </authorList>
    </citation>
    <scope>NUCLEOTIDE SEQUENCE [LARGE SCALE GENOMIC DNA]</scope>
    <source>
        <strain evidence="12">Chok-6</strain>
    </source>
</reference>
<dbReference type="SUPFAM" id="SSF52540">
    <property type="entry name" value="P-loop containing nucleoside triphosphate hydrolases"/>
    <property type="match status" value="1"/>
</dbReference>
<dbReference type="PANTHER" id="PTHR42781">
    <property type="entry name" value="SPERMIDINE/PUTRESCINE IMPORT ATP-BINDING PROTEIN POTA"/>
    <property type="match status" value="1"/>
</dbReference>
<evidence type="ECO:0000256" key="6">
    <source>
        <dbReference type="ARBA" id="ARBA00023004"/>
    </source>
</evidence>
<keyword evidence="7" id="KW-0406">Ion transport</keyword>
<comment type="caution">
    <text evidence="12">The sequence shown here is derived from an EMBL/GenBank/DDBJ whole genome shotgun (WGS) entry which is preliminary data.</text>
</comment>
<dbReference type="PANTHER" id="PTHR42781:SF4">
    <property type="entry name" value="SPERMIDINE_PUTRESCINE IMPORT ATP-BINDING PROTEIN POTA"/>
    <property type="match status" value="1"/>
</dbReference>
<dbReference type="GO" id="GO:0005524">
    <property type="term" value="F:ATP binding"/>
    <property type="evidence" value="ECO:0007669"/>
    <property type="project" value="UniProtKB-KW"/>
</dbReference>
<dbReference type="CDD" id="cd03259">
    <property type="entry name" value="ABC_Carb_Solutes_like"/>
    <property type="match status" value="1"/>
</dbReference>
<dbReference type="InterPro" id="IPR015853">
    <property type="entry name" value="ABC_transpr_FbpC"/>
</dbReference>
<dbReference type="Gene3D" id="3.40.50.300">
    <property type="entry name" value="P-loop containing nucleotide triphosphate hydrolases"/>
    <property type="match status" value="1"/>
</dbReference>
<dbReference type="InterPro" id="IPR050093">
    <property type="entry name" value="ABC_SmlMolc_Importer"/>
</dbReference>
<evidence type="ECO:0000256" key="8">
    <source>
        <dbReference type="ARBA" id="ARBA00023136"/>
    </source>
</evidence>
<evidence type="ECO:0000256" key="7">
    <source>
        <dbReference type="ARBA" id="ARBA00023065"/>
    </source>
</evidence>
<dbReference type="FunFam" id="3.40.50.300:FF:000425">
    <property type="entry name" value="Probable ABC transporter, ATP-binding subunit"/>
    <property type="match status" value="1"/>
</dbReference>
<feature type="region of interest" description="Disordered" evidence="10">
    <location>
        <begin position="1"/>
        <end position="23"/>
    </location>
</feature>
<dbReference type="InterPro" id="IPR013611">
    <property type="entry name" value="Transp-assoc_OB_typ2"/>
</dbReference>
<evidence type="ECO:0000256" key="1">
    <source>
        <dbReference type="ARBA" id="ARBA00022448"/>
    </source>
</evidence>
<dbReference type="Pfam" id="PF08402">
    <property type="entry name" value="TOBE_2"/>
    <property type="match status" value="1"/>
</dbReference>
<dbReference type="Proteomes" id="UP000280307">
    <property type="component" value="Unassembled WGS sequence"/>
</dbReference>
<dbReference type="EC" id="7.6.2.9" evidence="9"/>
<dbReference type="EMBL" id="RSAS01000763">
    <property type="protein sequence ID" value="RRR67772.1"/>
    <property type="molecule type" value="Genomic_DNA"/>
</dbReference>
<dbReference type="GO" id="GO:0016887">
    <property type="term" value="F:ATP hydrolysis activity"/>
    <property type="evidence" value="ECO:0007669"/>
    <property type="project" value="InterPro"/>
</dbReference>
<dbReference type="GO" id="GO:0043190">
    <property type="term" value="C:ATP-binding cassette (ABC) transporter complex"/>
    <property type="evidence" value="ECO:0007669"/>
    <property type="project" value="InterPro"/>
</dbReference>
<evidence type="ECO:0000313" key="13">
    <source>
        <dbReference type="Proteomes" id="UP000280307"/>
    </source>
</evidence>
<sequence length="388" mass="42381">MRKPFTPHRKLPKNCIPESYPLPPTPYPLPPTPMTQIELHNIVKTYPRQALPAAAEVSLHVASGTLVAMLGPSGSGKSTLLKLIAGVELPDNGDIRLDGQSVLDVPAHKRGAVLMFQKAYLFPFLSVAENIAFGLKVQGVSQATQHAEVRRMLELVELPGCERKRPAQLSGGEQQRVALARALVIQPRVLLLDEPFSSLDPTVRQTLQEAVRRIQRERGITTLLVTHDRSEALAMADQVALLDRGELLACAPPQRLFARPPTRRAARLMGVTTFLRGELAGGQLRTGLGTLTVCTEGVPPGQATYAIRPEHLRLGGAPGPNTLPARILSQTFRGEQHEYQAQVGDATIRVWAFQPLDAPIGAQVFVQFPPEHLFAVDDDEPEGRHKHA</sequence>
<proteinExistence type="predicted"/>
<evidence type="ECO:0000256" key="4">
    <source>
        <dbReference type="ARBA" id="ARBA00022741"/>
    </source>
</evidence>
<protein>
    <recommendedName>
        <fullName evidence="9">ABC-type quaternary amine transporter</fullName>
        <ecNumber evidence="9">7.6.2.9</ecNumber>
    </recommendedName>
</protein>
<keyword evidence="5 12" id="KW-0067">ATP-binding</keyword>
<dbReference type="SMART" id="SM00382">
    <property type="entry name" value="AAA"/>
    <property type="match status" value="1"/>
</dbReference>
<keyword evidence="4" id="KW-0547">Nucleotide-binding</keyword>
<accession>A0A426TTC9</accession>
<dbReference type="InterPro" id="IPR008995">
    <property type="entry name" value="Mo/tungstate-bd_C_term_dom"/>
</dbReference>
<evidence type="ECO:0000256" key="2">
    <source>
        <dbReference type="ARBA" id="ARBA00022475"/>
    </source>
</evidence>
<dbReference type="InterPro" id="IPR017871">
    <property type="entry name" value="ABC_transporter-like_CS"/>
</dbReference>
<keyword evidence="1" id="KW-0813">Transport</keyword>
<dbReference type="Pfam" id="PF00005">
    <property type="entry name" value="ABC_tran"/>
    <property type="match status" value="1"/>
</dbReference>
<dbReference type="PROSITE" id="PS00211">
    <property type="entry name" value="ABC_TRANSPORTER_1"/>
    <property type="match status" value="1"/>
</dbReference>
<dbReference type="InterPro" id="IPR027417">
    <property type="entry name" value="P-loop_NTPase"/>
</dbReference>
<organism evidence="12 13">
    <name type="scientific">Candidatus Viridilinea halotolerans</name>
    <dbReference type="NCBI Taxonomy" id="2491704"/>
    <lineage>
        <taxon>Bacteria</taxon>
        <taxon>Bacillati</taxon>
        <taxon>Chloroflexota</taxon>
        <taxon>Chloroflexia</taxon>
        <taxon>Chloroflexales</taxon>
        <taxon>Chloroflexineae</taxon>
        <taxon>Oscillochloridaceae</taxon>
        <taxon>Candidatus Viridilinea</taxon>
    </lineage>
</organism>
<keyword evidence="8" id="KW-0472">Membrane</keyword>
<evidence type="ECO:0000313" key="12">
    <source>
        <dbReference type="EMBL" id="RRR67772.1"/>
    </source>
</evidence>
<dbReference type="GO" id="GO:0015408">
    <property type="term" value="F:ABC-type ferric iron transporter activity"/>
    <property type="evidence" value="ECO:0007669"/>
    <property type="project" value="InterPro"/>
</dbReference>
<dbReference type="PROSITE" id="PS50893">
    <property type="entry name" value="ABC_TRANSPORTER_2"/>
    <property type="match status" value="1"/>
</dbReference>